<keyword evidence="5" id="KW-0067">ATP-binding</keyword>
<evidence type="ECO:0000256" key="6">
    <source>
        <dbReference type="ARBA" id="ARBA00022917"/>
    </source>
</evidence>
<evidence type="ECO:0000256" key="3">
    <source>
        <dbReference type="ARBA" id="ARBA00022598"/>
    </source>
</evidence>
<reference evidence="12" key="1">
    <citation type="journal article" date="2017" name="Genome Announc.">
        <title>Genome sequences of Cyberlindnera fabianii 65, Pichia kudriavzevii 129, and Saccharomyces cerevisiae 131 isolated from fermented masau fruits in Zimbabwe.</title>
        <authorList>
            <person name="van Rijswijck I.M.H."/>
            <person name="Derks M.F.L."/>
            <person name="Abee T."/>
            <person name="de Ridder D."/>
            <person name="Smid E.J."/>
        </authorList>
    </citation>
    <scope>NUCLEOTIDE SEQUENCE [LARGE SCALE GENOMIC DNA]</scope>
    <source>
        <strain evidence="12">129</strain>
    </source>
</reference>
<dbReference type="InterPro" id="IPR045864">
    <property type="entry name" value="aa-tRNA-synth_II/BPL/LPL"/>
</dbReference>
<name>A0A1V2LTI9_PICKU</name>
<organism evidence="11 12">
    <name type="scientific">Pichia kudriavzevii</name>
    <name type="common">Yeast</name>
    <name type="synonym">Issatchenkia orientalis</name>
    <dbReference type="NCBI Taxonomy" id="4909"/>
    <lineage>
        <taxon>Eukaryota</taxon>
        <taxon>Fungi</taxon>
        <taxon>Dikarya</taxon>
        <taxon>Ascomycota</taxon>
        <taxon>Saccharomycotina</taxon>
        <taxon>Pichiomycetes</taxon>
        <taxon>Pichiales</taxon>
        <taxon>Pichiaceae</taxon>
        <taxon>Pichia</taxon>
    </lineage>
</organism>
<sequence length="581" mass="65918">MEFNRHMVNLLNGSKASWAAMFQSKIYIRKVSTLTPFSHPPPNLSRKQLSKLSTTELLIKAGFIAQPNAGLTNWLPLGKETLENVKRIIHRHHKEAQCVEVSLSSLSHNSIWEKTNRWNNNELFKVGDFCLAATAEEEITTLMTPFLQSYKKLPFIGYQLTRKYRNEKRSRGGLLRGREFYMKDAYSFDSTPENALTSFNKMNGVYEKIFNDLRLPWVKANADSGDIGGDLSYEWHIVSDVGEDTVVKCNECGACGNVERVHSLKEDGYVDESDVSYFLNNEHELICVYYPKGRKLSMKFLKEEDLVEINEHLGDGEKALSIFETENEENDNLMTIYRLCDVNVGPGTKMPDLPVPFSKNHMITFQGLDITEAQEGDVCSHCEKGRLIEMKGVEVGHTFYLGTKYSEPLNATFIDGNNEKKYFEMGCYGIGVSRIVGVIAEILRDETGLRWPAAIAPLQVSIIKSGELSGKDAEIEDFIDKLRLNKKVRLEVDESEDIGFGKKLTKSKIIGIPLQVILGKSYPIVEIEVRGTFFSENYKKKMLEKGDEWGWKEDTSKFGDIKHTVDITHAGEVIELLLKDL</sequence>
<dbReference type="EMBL" id="MQVM01000002">
    <property type="protein sequence ID" value="ONH77176.1"/>
    <property type="molecule type" value="Genomic_DNA"/>
</dbReference>
<dbReference type="GO" id="GO:0006433">
    <property type="term" value="P:prolyl-tRNA aminoacylation"/>
    <property type="evidence" value="ECO:0007669"/>
    <property type="project" value="InterPro"/>
</dbReference>
<evidence type="ECO:0000259" key="10">
    <source>
        <dbReference type="PROSITE" id="PS50862"/>
    </source>
</evidence>
<dbReference type="InterPro" id="IPR050062">
    <property type="entry name" value="Pro-tRNA_synthetase"/>
</dbReference>
<dbReference type="PRINTS" id="PR01046">
    <property type="entry name" value="TRNASYNTHPRO"/>
</dbReference>
<dbReference type="InterPro" id="IPR036621">
    <property type="entry name" value="Anticodon-bd_dom_sf"/>
</dbReference>
<evidence type="ECO:0000256" key="1">
    <source>
        <dbReference type="ARBA" id="ARBA00008226"/>
    </source>
</evidence>
<dbReference type="InterPro" id="IPR006195">
    <property type="entry name" value="aa-tRNA-synth_II"/>
</dbReference>
<dbReference type="Proteomes" id="UP000189274">
    <property type="component" value="Unassembled WGS sequence"/>
</dbReference>
<comment type="similarity">
    <text evidence="1">Belongs to the class-II aminoacyl-tRNA synthetase family.</text>
</comment>
<gene>
    <name evidence="11" type="ORF">BOH78_0426</name>
</gene>
<evidence type="ECO:0000256" key="4">
    <source>
        <dbReference type="ARBA" id="ARBA00022741"/>
    </source>
</evidence>
<evidence type="ECO:0000256" key="2">
    <source>
        <dbReference type="ARBA" id="ARBA00012831"/>
    </source>
</evidence>
<accession>A0A1V2LTI9</accession>
<dbReference type="AlphaFoldDB" id="A0A1V2LTI9"/>
<comment type="catalytic activity">
    <reaction evidence="9">
        <text>tRNA(Pro) + L-proline + ATP = L-prolyl-tRNA(Pro) + AMP + diphosphate</text>
        <dbReference type="Rhea" id="RHEA:14305"/>
        <dbReference type="Rhea" id="RHEA-COMP:9700"/>
        <dbReference type="Rhea" id="RHEA-COMP:9702"/>
        <dbReference type="ChEBI" id="CHEBI:30616"/>
        <dbReference type="ChEBI" id="CHEBI:33019"/>
        <dbReference type="ChEBI" id="CHEBI:60039"/>
        <dbReference type="ChEBI" id="CHEBI:78442"/>
        <dbReference type="ChEBI" id="CHEBI:78532"/>
        <dbReference type="ChEBI" id="CHEBI:456215"/>
        <dbReference type="EC" id="6.1.1.15"/>
    </reaction>
</comment>
<dbReference type="SUPFAM" id="SSF52954">
    <property type="entry name" value="Class II aaRS ABD-related"/>
    <property type="match status" value="1"/>
</dbReference>
<protein>
    <recommendedName>
        <fullName evidence="2">proline--tRNA ligase</fullName>
        <ecNumber evidence="2">6.1.1.15</ecNumber>
    </recommendedName>
    <alternativeName>
        <fullName evidence="8">Prolyl-tRNA synthetase</fullName>
    </alternativeName>
</protein>
<dbReference type="InterPro" id="IPR002316">
    <property type="entry name" value="Pro-tRNA-ligase_IIa"/>
</dbReference>
<proteinExistence type="inferred from homology"/>
<dbReference type="EC" id="6.1.1.15" evidence="2"/>
<dbReference type="PANTHER" id="PTHR42753:SF2">
    <property type="entry name" value="PROLINE--TRNA LIGASE"/>
    <property type="match status" value="1"/>
</dbReference>
<evidence type="ECO:0000256" key="5">
    <source>
        <dbReference type="ARBA" id="ARBA00022840"/>
    </source>
</evidence>
<dbReference type="SUPFAM" id="SSF55681">
    <property type="entry name" value="Class II aaRS and biotin synthetases"/>
    <property type="match status" value="1"/>
</dbReference>
<dbReference type="PANTHER" id="PTHR42753">
    <property type="entry name" value="MITOCHONDRIAL RIBOSOME PROTEIN L39/PROLYL-TRNA LIGASE FAMILY MEMBER"/>
    <property type="match status" value="1"/>
</dbReference>
<keyword evidence="6" id="KW-0648">Protein biosynthesis</keyword>
<dbReference type="PROSITE" id="PS50862">
    <property type="entry name" value="AA_TRNA_LIGASE_II"/>
    <property type="match status" value="1"/>
</dbReference>
<dbReference type="GO" id="GO:0005739">
    <property type="term" value="C:mitochondrion"/>
    <property type="evidence" value="ECO:0007669"/>
    <property type="project" value="TreeGrafter"/>
</dbReference>
<dbReference type="Gene3D" id="3.30.930.10">
    <property type="entry name" value="Bira Bifunctional Protein, Domain 2"/>
    <property type="match status" value="2"/>
</dbReference>
<dbReference type="VEuPathDB" id="FungiDB:C5L36_0B09250"/>
<dbReference type="GO" id="GO:0005524">
    <property type="term" value="F:ATP binding"/>
    <property type="evidence" value="ECO:0007669"/>
    <property type="project" value="UniProtKB-KW"/>
</dbReference>
<keyword evidence="3 11" id="KW-0436">Ligase</keyword>
<evidence type="ECO:0000313" key="11">
    <source>
        <dbReference type="EMBL" id="ONH77176.1"/>
    </source>
</evidence>
<keyword evidence="4" id="KW-0547">Nucleotide-binding</keyword>
<dbReference type="Pfam" id="PF00587">
    <property type="entry name" value="tRNA-synt_2b"/>
    <property type="match status" value="1"/>
</dbReference>
<dbReference type="InterPro" id="IPR002314">
    <property type="entry name" value="aa-tRNA-synt_IIb"/>
</dbReference>
<feature type="domain" description="Aminoacyl-transfer RNA synthetases class-II family profile" evidence="10">
    <location>
        <begin position="158"/>
        <end position="452"/>
    </location>
</feature>
<evidence type="ECO:0000313" key="12">
    <source>
        <dbReference type="Proteomes" id="UP000189274"/>
    </source>
</evidence>
<comment type="caution">
    <text evidence="11">The sequence shown here is derived from an EMBL/GenBank/DDBJ whole genome shotgun (WGS) entry which is preliminary data.</text>
</comment>
<evidence type="ECO:0000256" key="9">
    <source>
        <dbReference type="ARBA" id="ARBA00047671"/>
    </source>
</evidence>
<dbReference type="Gene3D" id="3.40.50.800">
    <property type="entry name" value="Anticodon-binding domain"/>
    <property type="match status" value="1"/>
</dbReference>
<dbReference type="GO" id="GO:0004827">
    <property type="term" value="F:proline-tRNA ligase activity"/>
    <property type="evidence" value="ECO:0007669"/>
    <property type="project" value="UniProtKB-EC"/>
</dbReference>
<evidence type="ECO:0000256" key="8">
    <source>
        <dbReference type="ARBA" id="ARBA00029731"/>
    </source>
</evidence>
<keyword evidence="7" id="KW-0030">Aminoacyl-tRNA synthetase</keyword>
<evidence type="ECO:0000256" key="7">
    <source>
        <dbReference type="ARBA" id="ARBA00023146"/>
    </source>
</evidence>